<proteinExistence type="inferred from homology"/>
<dbReference type="GO" id="GO:0004805">
    <property type="term" value="F:trehalose-phosphatase activity"/>
    <property type="evidence" value="ECO:0007669"/>
    <property type="project" value="TreeGrafter"/>
</dbReference>
<dbReference type="Gene3D" id="3.30.70.1020">
    <property type="entry name" value="Trehalose-6-phosphate phosphatase related protein, domain 2"/>
    <property type="match status" value="1"/>
</dbReference>
<dbReference type="EC" id="2.4.1.15" evidence="5"/>
<accession>A0A832W0G0</accession>
<dbReference type="InterPro" id="IPR012766">
    <property type="entry name" value="Trehalose_OtsA"/>
</dbReference>
<protein>
    <recommendedName>
        <fullName evidence="5">Alpha,alpha-trehalose-phosphate synthase</fullName>
        <ecNumber evidence="5">2.4.1.15</ecNumber>
    </recommendedName>
</protein>
<dbReference type="GO" id="GO:0005992">
    <property type="term" value="P:trehalose biosynthetic process"/>
    <property type="evidence" value="ECO:0007669"/>
    <property type="project" value="UniProtKB-UniRule"/>
</dbReference>
<dbReference type="InterPro" id="IPR023214">
    <property type="entry name" value="HAD_sf"/>
</dbReference>
<dbReference type="InterPro" id="IPR001830">
    <property type="entry name" value="Glyco_trans_20"/>
</dbReference>
<dbReference type="InterPro" id="IPR036412">
    <property type="entry name" value="HAD-like_sf"/>
</dbReference>
<evidence type="ECO:0000256" key="3">
    <source>
        <dbReference type="ARBA" id="ARBA00022679"/>
    </source>
</evidence>
<dbReference type="NCBIfam" id="TIGR02400">
    <property type="entry name" value="trehalose_OtsA"/>
    <property type="match status" value="1"/>
</dbReference>
<sequence>MGRLLIVSNRLPISVEKRREKLSFHPSMGGVATGLGAFHRAHDSLWIGWPGVALDELSEHERCELERRLEDERCRPVFLSASDVEGYYHGFCNRTIWPLFHCFTQYPVYEKELWERYRRVNEAFCDAVLRVAGEDDVVWVHDYQLMLLPKLIREQRPDATIGFFLHIPFPSFEVFRLLPWRRELLDGMLGADLVGLHTYHYAQNFIESVRQLFGYEDSFGQITAGERVVKVDVFPMGIPYERFASAVHDPAVQREAKKMLRQTVGRKVILSIDRMDYTKGILQRLKAFDAFLERYPEYRERVTLILVAVPSRTGVEHYAQLKRKVNELVGNINGKHATMGWIPIWYMSRGLPFKRLVALYSIADVALITPLRDGMNLMAKEFIASKTDGRGVLILSEMAGAAEELGEAIIVNPNSEEEVVHAMRRALEMPQQEQVERNRIMQARLRRYDVGRWAGEFLEGLKAIRATQMELKARRLTPEVREGLLRDYASAERRLILLDYDGTLVPFERRPERAVPDEELLGLLDALSREPKNRVVVISGRSRATLDAWFGSLDVVLIAEHGVWVRQGEEWERTESIGSEWKEEIRPLLELYVDRTPGSFIEEKDFSLVWHYRNADPRLASIRARELKDALLSMTANLNLGVMEGSKVLEIKDAVINKGRSALRCMSWEDWDFILAVGDDRTDEDMFAVLPAWAYSIKVGLGLSRARFSMGSHHEVRGLLGELVAIEDEG</sequence>
<name>A0A832W0G0_9EURY</name>
<comment type="caution">
    <text evidence="6">The sequence shown here is derived from an EMBL/GenBank/DDBJ whole genome shotgun (WGS) entry which is preliminary data.</text>
</comment>
<dbReference type="SUPFAM" id="SSF53756">
    <property type="entry name" value="UDP-Glycosyltransferase/glycogen phosphorylase"/>
    <property type="match status" value="1"/>
</dbReference>
<dbReference type="GO" id="GO:0003825">
    <property type="term" value="F:alpha,alpha-trehalose-phosphate synthase (UDP-forming) activity"/>
    <property type="evidence" value="ECO:0007669"/>
    <property type="project" value="UniProtKB-UniRule"/>
</dbReference>
<evidence type="ECO:0000256" key="1">
    <source>
        <dbReference type="ARBA" id="ARBA00006330"/>
    </source>
</evidence>
<organism evidence="6 7">
    <name type="scientific">Methermicoccus shengliensis</name>
    <dbReference type="NCBI Taxonomy" id="660064"/>
    <lineage>
        <taxon>Archaea</taxon>
        <taxon>Methanobacteriati</taxon>
        <taxon>Methanobacteriota</taxon>
        <taxon>Stenosarchaea group</taxon>
        <taxon>Methanomicrobia</taxon>
        <taxon>Methanosarcinales</taxon>
        <taxon>Methermicoccaceae</taxon>
        <taxon>Methermicoccus</taxon>
    </lineage>
</organism>
<reference evidence="6" key="1">
    <citation type="journal article" date="2020" name="bioRxiv">
        <title>A rank-normalized archaeal taxonomy based on genome phylogeny resolves widespread incomplete and uneven classifications.</title>
        <authorList>
            <person name="Rinke C."/>
            <person name="Chuvochina M."/>
            <person name="Mussig A.J."/>
            <person name="Chaumeil P.-A."/>
            <person name="Waite D.W."/>
            <person name="Whitman W.B."/>
            <person name="Parks D.H."/>
            <person name="Hugenholtz P."/>
        </authorList>
    </citation>
    <scope>NUCLEOTIDE SEQUENCE</scope>
    <source>
        <strain evidence="6">UBA12518</strain>
    </source>
</reference>
<dbReference type="CDD" id="cd01627">
    <property type="entry name" value="HAD_TPP"/>
    <property type="match status" value="1"/>
</dbReference>
<comment type="catalytic activity">
    <reaction evidence="4">
        <text>D-glucose 6-phosphate + UDP-alpha-D-glucose = alpha,alpha-trehalose 6-phosphate + UDP + H(+)</text>
        <dbReference type="Rhea" id="RHEA:18889"/>
        <dbReference type="ChEBI" id="CHEBI:15378"/>
        <dbReference type="ChEBI" id="CHEBI:58223"/>
        <dbReference type="ChEBI" id="CHEBI:58429"/>
        <dbReference type="ChEBI" id="CHEBI:58885"/>
        <dbReference type="ChEBI" id="CHEBI:61548"/>
        <dbReference type="EC" id="2.4.1.15"/>
    </reaction>
</comment>
<dbReference type="NCBIfam" id="TIGR01484">
    <property type="entry name" value="HAD-SF-IIB"/>
    <property type="match status" value="1"/>
</dbReference>
<dbReference type="AlphaFoldDB" id="A0A832W0G0"/>
<dbReference type="PANTHER" id="PTHR10788">
    <property type="entry name" value="TREHALOSE-6-PHOSPHATE SYNTHASE"/>
    <property type="match status" value="1"/>
</dbReference>
<evidence type="ECO:0000256" key="5">
    <source>
        <dbReference type="NCBIfam" id="TIGR02400"/>
    </source>
</evidence>
<evidence type="ECO:0000256" key="4">
    <source>
        <dbReference type="ARBA" id="ARBA00048039"/>
    </source>
</evidence>
<evidence type="ECO:0000313" key="7">
    <source>
        <dbReference type="Proteomes" id="UP000600363"/>
    </source>
</evidence>
<dbReference type="Gene3D" id="3.40.50.2000">
    <property type="entry name" value="Glycogen Phosphorylase B"/>
    <property type="match status" value="2"/>
</dbReference>
<keyword evidence="3" id="KW-0808">Transferase</keyword>
<dbReference type="Pfam" id="PF02358">
    <property type="entry name" value="Trehalose_PPase"/>
    <property type="match status" value="1"/>
</dbReference>
<dbReference type="InterPro" id="IPR006379">
    <property type="entry name" value="HAD-SF_hydro_IIB"/>
</dbReference>
<evidence type="ECO:0000313" key="6">
    <source>
        <dbReference type="EMBL" id="HIH70354.1"/>
    </source>
</evidence>
<dbReference type="GO" id="GO:0005829">
    <property type="term" value="C:cytosol"/>
    <property type="evidence" value="ECO:0007669"/>
    <property type="project" value="TreeGrafter"/>
</dbReference>
<dbReference type="PANTHER" id="PTHR10788:SF106">
    <property type="entry name" value="BCDNA.GH08860"/>
    <property type="match status" value="1"/>
</dbReference>
<dbReference type="RefSeq" id="WP_042687003.1">
    <property type="nucleotide sequence ID" value="NZ_DUIH01000022.1"/>
</dbReference>
<dbReference type="Gene3D" id="3.40.50.1000">
    <property type="entry name" value="HAD superfamily/HAD-like"/>
    <property type="match status" value="1"/>
</dbReference>
<evidence type="ECO:0000256" key="2">
    <source>
        <dbReference type="ARBA" id="ARBA00022676"/>
    </source>
</evidence>
<dbReference type="NCBIfam" id="TIGR00685">
    <property type="entry name" value="T6PP"/>
    <property type="match status" value="1"/>
</dbReference>
<dbReference type="EMBL" id="DUIH01000022">
    <property type="protein sequence ID" value="HIH70354.1"/>
    <property type="molecule type" value="Genomic_DNA"/>
</dbReference>
<keyword evidence="2" id="KW-0328">Glycosyltransferase</keyword>
<dbReference type="Proteomes" id="UP000600363">
    <property type="component" value="Unassembled WGS sequence"/>
</dbReference>
<dbReference type="CDD" id="cd03788">
    <property type="entry name" value="GT20_TPS"/>
    <property type="match status" value="1"/>
</dbReference>
<dbReference type="NCBIfam" id="NF011071">
    <property type="entry name" value="PRK14501.1"/>
    <property type="match status" value="1"/>
</dbReference>
<dbReference type="Pfam" id="PF00982">
    <property type="entry name" value="Glyco_transf_20"/>
    <property type="match status" value="1"/>
</dbReference>
<comment type="similarity">
    <text evidence="1">In the C-terminal section; belongs to the trehalose phosphatase family.</text>
</comment>
<dbReference type="SUPFAM" id="SSF56784">
    <property type="entry name" value="HAD-like"/>
    <property type="match status" value="1"/>
</dbReference>
<gene>
    <name evidence="6" type="ORF">HA299_07105</name>
</gene>
<dbReference type="InterPro" id="IPR003337">
    <property type="entry name" value="Trehalose_PPase"/>
</dbReference>